<comment type="caution">
    <text evidence="2">The sequence shown here is derived from an EMBL/GenBank/DDBJ whole genome shotgun (WGS) entry which is preliminary data.</text>
</comment>
<keyword evidence="3" id="KW-1185">Reference proteome</keyword>
<keyword evidence="1" id="KW-0732">Signal</keyword>
<dbReference type="AlphaFoldDB" id="A0AAD7J0N1"/>
<gene>
    <name evidence="2" type="ORF">B0H16DRAFT_1544992</name>
</gene>
<dbReference type="EMBL" id="JARKIB010000056">
    <property type="protein sequence ID" value="KAJ7753271.1"/>
    <property type="molecule type" value="Genomic_DNA"/>
</dbReference>
<sequence length="113" mass="12679">MMCWLRSLLSSIIMSILASKKVPEIEGTITKLADVPAPKFFQRRSNYGAAAIIDNKNRGLRMVDYVMEDECKMEEGSLDISSRENNTISDHGSYFQAHLPEARGSIDEVPELV</sequence>
<organism evidence="2 3">
    <name type="scientific">Mycena metata</name>
    <dbReference type="NCBI Taxonomy" id="1033252"/>
    <lineage>
        <taxon>Eukaryota</taxon>
        <taxon>Fungi</taxon>
        <taxon>Dikarya</taxon>
        <taxon>Basidiomycota</taxon>
        <taxon>Agaricomycotina</taxon>
        <taxon>Agaricomycetes</taxon>
        <taxon>Agaricomycetidae</taxon>
        <taxon>Agaricales</taxon>
        <taxon>Marasmiineae</taxon>
        <taxon>Mycenaceae</taxon>
        <taxon>Mycena</taxon>
    </lineage>
</organism>
<dbReference type="Proteomes" id="UP001215598">
    <property type="component" value="Unassembled WGS sequence"/>
</dbReference>
<name>A0AAD7J0N1_9AGAR</name>
<reference evidence="2" key="1">
    <citation type="submission" date="2023-03" db="EMBL/GenBank/DDBJ databases">
        <title>Massive genome expansion in bonnet fungi (Mycena s.s.) driven by repeated elements and novel gene families across ecological guilds.</title>
        <authorList>
            <consortium name="Lawrence Berkeley National Laboratory"/>
            <person name="Harder C.B."/>
            <person name="Miyauchi S."/>
            <person name="Viragh M."/>
            <person name="Kuo A."/>
            <person name="Thoen E."/>
            <person name="Andreopoulos B."/>
            <person name="Lu D."/>
            <person name="Skrede I."/>
            <person name="Drula E."/>
            <person name="Henrissat B."/>
            <person name="Morin E."/>
            <person name="Kohler A."/>
            <person name="Barry K."/>
            <person name="LaButti K."/>
            <person name="Morin E."/>
            <person name="Salamov A."/>
            <person name="Lipzen A."/>
            <person name="Mereny Z."/>
            <person name="Hegedus B."/>
            <person name="Baldrian P."/>
            <person name="Stursova M."/>
            <person name="Weitz H."/>
            <person name="Taylor A."/>
            <person name="Grigoriev I.V."/>
            <person name="Nagy L.G."/>
            <person name="Martin F."/>
            <person name="Kauserud H."/>
        </authorList>
    </citation>
    <scope>NUCLEOTIDE SEQUENCE</scope>
    <source>
        <strain evidence="2">CBHHK182m</strain>
    </source>
</reference>
<evidence type="ECO:0000313" key="2">
    <source>
        <dbReference type="EMBL" id="KAJ7753271.1"/>
    </source>
</evidence>
<accession>A0AAD7J0N1</accession>
<evidence type="ECO:0000313" key="3">
    <source>
        <dbReference type="Proteomes" id="UP001215598"/>
    </source>
</evidence>
<evidence type="ECO:0000256" key="1">
    <source>
        <dbReference type="SAM" id="SignalP"/>
    </source>
</evidence>
<protein>
    <submittedName>
        <fullName evidence="2">Uncharacterized protein</fullName>
    </submittedName>
</protein>
<feature type="signal peptide" evidence="1">
    <location>
        <begin position="1"/>
        <end position="18"/>
    </location>
</feature>
<proteinExistence type="predicted"/>
<feature type="chain" id="PRO_5042028011" evidence="1">
    <location>
        <begin position="19"/>
        <end position="113"/>
    </location>
</feature>